<sequence length="236" mass="24162">MLMFHNLVRVVGALSACAVLAGPATAAPSPGGPESDASTAIARAMEAAAPGDWLSAYGQSVERLEELGVQPFLYPTAAPFCLNSTTLGLAPAMAGAIPGPWPRFARDIPGLDLSAVKTGQTMFAFVPYGLAADGADTSGMQVVWLNADTGRSGFAPMGSMSQVVRSMIPPQVPAELRPMVERAVADFFLAALPRGGVRAVPVETGSGTVLAAVFGVVRNGAASCFFLPTVGITEVP</sequence>
<keyword evidence="3" id="KW-1185">Reference proteome</keyword>
<evidence type="ECO:0000256" key="1">
    <source>
        <dbReference type="SAM" id="SignalP"/>
    </source>
</evidence>
<reference evidence="2 3" key="1">
    <citation type="submission" date="2018-06" db="EMBL/GenBank/DDBJ databases">
        <authorList>
            <consortium name="Pathogen Informatics"/>
            <person name="Doyle S."/>
        </authorList>
    </citation>
    <scope>NUCLEOTIDE SEQUENCE [LARGE SCALE GENOMIC DNA]</scope>
    <source>
        <strain evidence="2 3">NCTC1934</strain>
    </source>
</reference>
<evidence type="ECO:0000313" key="3">
    <source>
        <dbReference type="Proteomes" id="UP000255467"/>
    </source>
</evidence>
<keyword evidence="1" id="KW-0732">Signal</keyword>
<dbReference type="EMBL" id="UGRY01000004">
    <property type="protein sequence ID" value="SUD48096.1"/>
    <property type="molecule type" value="Genomic_DNA"/>
</dbReference>
<dbReference type="AlphaFoldDB" id="A0A379JIA9"/>
<feature type="signal peptide" evidence="1">
    <location>
        <begin position="1"/>
        <end position="26"/>
    </location>
</feature>
<organism evidence="2 3">
    <name type="scientific">Nocardia otitidiscaviarum</name>
    <dbReference type="NCBI Taxonomy" id="1823"/>
    <lineage>
        <taxon>Bacteria</taxon>
        <taxon>Bacillati</taxon>
        <taxon>Actinomycetota</taxon>
        <taxon>Actinomycetes</taxon>
        <taxon>Mycobacteriales</taxon>
        <taxon>Nocardiaceae</taxon>
        <taxon>Nocardia</taxon>
    </lineage>
</organism>
<name>A0A379JIA9_9NOCA</name>
<gene>
    <name evidence="2" type="ORF">NCTC1934_05423</name>
</gene>
<protein>
    <submittedName>
        <fullName evidence="2">Uncharacterized protein</fullName>
    </submittedName>
</protein>
<dbReference type="RefSeq" id="WP_051037087.1">
    <property type="nucleotide sequence ID" value="NZ_UGRY01000004.1"/>
</dbReference>
<proteinExistence type="predicted"/>
<evidence type="ECO:0000313" key="2">
    <source>
        <dbReference type="EMBL" id="SUD48096.1"/>
    </source>
</evidence>
<dbReference type="OrthoDB" id="4381673at2"/>
<accession>A0A379JIA9</accession>
<dbReference type="Proteomes" id="UP000255467">
    <property type="component" value="Unassembled WGS sequence"/>
</dbReference>
<feature type="chain" id="PRO_5016912256" evidence="1">
    <location>
        <begin position="27"/>
        <end position="236"/>
    </location>
</feature>